<dbReference type="InterPro" id="IPR037066">
    <property type="entry name" value="Plug_dom_sf"/>
</dbReference>
<keyword evidence="2" id="KW-0472">Membrane</keyword>
<evidence type="ECO:0000256" key="3">
    <source>
        <dbReference type="ARBA" id="ARBA00023237"/>
    </source>
</evidence>
<keyword evidence="4" id="KW-0675">Receptor</keyword>
<dbReference type="InterPro" id="IPR036942">
    <property type="entry name" value="Beta-barrel_TonB_sf"/>
</dbReference>
<evidence type="ECO:0000256" key="1">
    <source>
        <dbReference type="ARBA" id="ARBA00004442"/>
    </source>
</evidence>
<comment type="caution">
    <text evidence="4">The sequence shown here is derived from an EMBL/GenBank/DDBJ whole genome shotgun (WGS) entry which is preliminary data.</text>
</comment>
<evidence type="ECO:0000256" key="2">
    <source>
        <dbReference type="ARBA" id="ARBA00023136"/>
    </source>
</evidence>
<dbReference type="SUPFAM" id="SSF56935">
    <property type="entry name" value="Porins"/>
    <property type="match status" value="1"/>
</dbReference>
<dbReference type="Gene3D" id="2.170.130.10">
    <property type="entry name" value="TonB-dependent receptor, plug domain"/>
    <property type="match status" value="1"/>
</dbReference>
<proteinExistence type="predicted"/>
<keyword evidence="5" id="KW-1185">Reference proteome</keyword>
<evidence type="ECO:0000313" key="4">
    <source>
        <dbReference type="EMBL" id="MFD2188587.1"/>
    </source>
</evidence>
<dbReference type="EMBL" id="JBHUHY010000017">
    <property type="protein sequence ID" value="MFD2188587.1"/>
    <property type="molecule type" value="Genomic_DNA"/>
</dbReference>
<evidence type="ECO:0000313" key="5">
    <source>
        <dbReference type="Proteomes" id="UP001597344"/>
    </source>
</evidence>
<name>A0ABW5B2J6_9FLAO</name>
<sequence>MIQRTVLHFLRTDHNWRKVKLLWLLFVFSTFLCYSQTTKDKIPLLEVISDIENRFQYTFTYADDTIENIFVLLPEKNMTFEQILKFLEQETDLVFSKLANKFVSINKKETFFVICGNLKDRNTQFPLEGATIQGKNSSSITNQDGTFELEVYHKSETILIGHLGYKTIYRLADSFTSGECSEINMDLKTETLAEVILSNYITKGIGKATDGSFEIDYNNFGILPGLIETDVLQTIQAFPGIQSADETVSNINIRGGTHDQNLILWDGIRMYQSGHFFGLISAINPLITRKAILTKNGTNPEYTDGISGTIIMNTDTKVNEELEISAGVNMINTDAFLDIPFGNSSLQVTARKSISDIVKTPTYSAYFDRISQDSEIDDQRELTSDIEFDFYDLNLRWNYDISDKDKLRVNFLGISNELVFTENATINTAQQSRQSSLMQNSIAGGVWYQRNWNSKLRSILQAYNTDYRLKSINSNLEEQQRFLQENKVSETGIKLKGYYDLNENITLLNGYQFIETGVSNLNDVDFPVFREKTERVIRTHGLFSQLHYKSGKSTAIDIGLRYNYNDKFNSHIIEPRFTYNQKFLKYFNLEILAEFKHQNTSQIINFQNDFLGIEKRRWILANEEDIPVIKGRQVSAGIQYNRLGWLINAEGYFKKVKGITARSQGFQNQYEFDRATGDYDVTGIEFLLNKRSKNLSSWLSYSFVDNQYTFDTFEEQKFPNNVEIIHSVTLGSSYSFKDLQVSAGVNWNSGLPTTRPNLSNPVIDNRINYEAANSSRLDEYFRLDLSATYNFKISNEIVAHTGVSIWNLTNNENIINNYYRNNPENIPQEEVEFSLGITPNATFRVSF</sequence>
<dbReference type="InterPro" id="IPR008969">
    <property type="entry name" value="CarboxyPept-like_regulatory"/>
</dbReference>
<dbReference type="SUPFAM" id="SSF49464">
    <property type="entry name" value="Carboxypeptidase regulatory domain-like"/>
    <property type="match status" value="1"/>
</dbReference>
<dbReference type="Proteomes" id="UP001597344">
    <property type="component" value="Unassembled WGS sequence"/>
</dbReference>
<reference evidence="5" key="1">
    <citation type="journal article" date="2019" name="Int. J. Syst. Evol. Microbiol.">
        <title>The Global Catalogue of Microorganisms (GCM) 10K type strain sequencing project: providing services to taxonomists for standard genome sequencing and annotation.</title>
        <authorList>
            <consortium name="The Broad Institute Genomics Platform"/>
            <consortium name="The Broad Institute Genome Sequencing Center for Infectious Disease"/>
            <person name="Wu L."/>
            <person name="Ma J."/>
        </authorList>
    </citation>
    <scope>NUCLEOTIDE SEQUENCE [LARGE SCALE GENOMIC DNA]</scope>
    <source>
        <strain evidence="5">DT92</strain>
    </source>
</reference>
<comment type="subcellular location">
    <subcellularLocation>
        <location evidence="1">Cell outer membrane</location>
    </subcellularLocation>
</comment>
<dbReference type="Gene3D" id="2.40.170.20">
    <property type="entry name" value="TonB-dependent receptor, beta-barrel domain"/>
    <property type="match status" value="1"/>
</dbReference>
<dbReference type="RefSeq" id="WP_378321613.1">
    <property type="nucleotide sequence ID" value="NZ_JBHUHY010000017.1"/>
</dbReference>
<keyword evidence="3" id="KW-0998">Cell outer membrane</keyword>
<accession>A0ABW5B2J6</accession>
<gene>
    <name evidence="4" type="ORF">ACFSJT_17400</name>
</gene>
<organism evidence="4 5">
    <name type="scientific">Aquimarina celericrescens</name>
    <dbReference type="NCBI Taxonomy" id="1964542"/>
    <lineage>
        <taxon>Bacteria</taxon>
        <taxon>Pseudomonadati</taxon>
        <taxon>Bacteroidota</taxon>
        <taxon>Flavobacteriia</taxon>
        <taxon>Flavobacteriales</taxon>
        <taxon>Flavobacteriaceae</taxon>
        <taxon>Aquimarina</taxon>
    </lineage>
</organism>
<protein>
    <submittedName>
        <fullName evidence="4">TonB-dependent receptor</fullName>
    </submittedName>
</protein>